<evidence type="ECO:0000313" key="1">
    <source>
        <dbReference type="EMBL" id="CAG6742199.1"/>
    </source>
</evidence>
<accession>A0A8D9E7G1</accession>
<dbReference type="EMBL" id="HBUF01433330">
    <property type="protein sequence ID" value="CAG6742199.1"/>
    <property type="molecule type" value="Transcribed_RNA"/>
</dbReference>
<organism evidence="1">
    <name type="scientific">Cacopsylla melanoneura</name>
    <dbReference type="NCBI Taxonomy" id="428564"/>
    <lineage>
        <taxon>Eukaryota</taxon>
        <taxon>Metazoa</taxon>
        <taxon>Ecdysozoa</taxon>
        <taxon>Arthropoda</taxon>
        <taxon>Hexapoda</taxon>
        <taxon>Insecta</taxon>
        <taxon>Pterygota</taxon>
        <taxon>Neoptera</taxon>
        <taxon>Paraneoptera</taxon>
        <taxon>Hemiptera</taxon>
        <taxon>Sternorrhyncha</taxon>
        <taxon>Psylloidea</taxon>
        <taxon>Psyllidae</taxon>
        <taxon>Psyllinae</taxon>
        <taxon>Cacopsylla</taxon>
    </lineage>
</organism>
<dbReference type="AlphaFoldDB" id="A0A8D9E7G1"/>
<proteinExistence type="predicted"/>
<sequence length="123" mass="14677">MGQYQIYILRFQLLRFWLISKKKKCPSFYRKINDVIKKALLFDITIGISQLENFKRASHDMMGFSSYFQNDHINLKQGTNEPKTKTVTFPKRNGKLIFKFKNCSQNHRPQFLRVLKKPFLVSL</sequence>
<reference evidence="1" key="1">
    <citation type="submission" date="2021-05" db="EMBL/GenBank/DDBJ databases">
        <authorList>
            <person name="Alioto T."/>
            <person name="Alioto T."/>
            <person name="Gomez Garrido J."/>
        </authorList>
    </citation>
    <scope>NUCLEOTIDE SEQUENCE</scope>
</reference>
<name>A0A8D9E7G1_9HEMI</name>
<protein>
    <submittedName>
        <fullName evidence="1">Uncharacterized protein</fullName>
    </submittedName>
</protein>